<reference evidence="6" key="1">
    <citation type="submission" date="2015-12" db="EMBL/GenBank/DDBJ databases">
        <title>Update maize B73 reference genome by single molecule sequencing technologies.</title>
        <authorList>
            <consortium name="Maize Genome Sequencing Project"/>
            <person name="Ware D."/>
        </authorList>
    </citation>
    <scope>NUCLEOTIDE SEQUENCE [LARGE SCALE GENOMIC DNA]</scope>
    <source>
        <tissue evidence="6">Seedling</tissue>
    </source>
</reference>
<dbReference type="PaxDb" id="4577-GRMZM2G380341_P01"/>
<proteinExistence type="inferred from homology"/>
<evidence type="ECO:0000256" key="4">
    <source>
        <dbReference type="RuleBase" id="RU000669"/>
    </source>
</evidence>
<dbReference type="EMBL" id="CM007648">
    <property type="protein sequence ID" value="ONM27664.1"/>
    <property type="molecule type" value="Genomic_DNA"/>
</dbReference>
<dbReference type="NCBIfam" id="TIGR00307">
    <property type="entry name" value="eS8"/>
    <property type="match status" value="1"/>
</dbReference>
<feature type="compositionally biased region" description="Polar residues" evidence="5">
    <location>
        <begin position="1"/>
        <end position="12"/>
    </location>
</feature>
<keyword evidence="2 4" id="KW-0689">Ribosomal protein</keyword>
<dbReference type="FunFam" id="3.10.290.70:FF:000003">
    <property type="entry name" value="40S ribosomal protein S8"/>
    <property type="match status" value="1"/>
</dbReference>
<evidence type="ECO:0000256" key="1">
    <source>
        <dbReference type="ARBA" id="ARBA00005257"/>
    </source>
</evidence>
<dbReference type="GO" id="GO:0006412">
    <property type="term" value="P:translation"/>
    <property type="evidence" value="ECO:0007669"/>
    <property type="project" value="InterPro"/>
</dbReference>
<dbReference type="GO" id="GO:1990904">
    <property type="term" value="C:ribonucleoprotein complex"/>
    <property type="evidence" value="ECO:0007669"/>
    <property type="project" value="UniProtKB-KW"/>
</dbReference>
<dbReference type="GO" id="GO:0005840">
    <property type="term" value="C:ribosome"/>
    <property type="evidence" value="ECO:0007669"/>
    <property type="project" value="UniProtKB-KW"/>
</dbReference>
<dbReference type="CDD" id="cd11380">
    <property type="entry name" value="Ribosomal_S8e_like"/>
    <property type="match status" value="1"/>
</dbReference>
<dbReference type="PANTHER" id="PTHR10394">
    <property type="entry name" value="40S RIBOSOMAL PROTEIN S8"/>
    <property type="match status" value="1"/>
</dbReference>
<organism evidence="6">
    <name type="scientific">Zea mays</name>
    <name type="common">Maize</name>
    <dbReference type="NCBI Taxonomy" id="4577"/>
    <lineage>
        <taxon>Eukaryota</taxon>
        <taxon>Viridiplantae</taxon>
        <taxon>Streptophyta</taxon>
        <taxon>Embryophyta</taxon>
        <taxon>Tracheophyta</taxon>
        <taxon>Spermatophyta</taxon>
        <taxon>Magnoliopsida</taxon>
        <taxon>Liliopsida</taxon>
        <taxon>Poales</taxon>
        <taxon>Poaceae</taxon>
        <taxon>PACMAD clade</taxon>
        <taxon>Panicoideae</taxon>
        <taxon>Andropogonodae</taxon>
        <taxon>Andropogoneae</taxon>
        <taxon>Tripsacinae</taxon>
        <taxon>Zea</taxon>
    </lineage>
</organism>
<dbReference type="Gene3D" id="3.10.290.70">
    <property type="match status" value="1"/>
</dbReference>
<dbReference type="STRING" id="4577.A0A1D6F936"/>
<gene>
    <name evidence="6" type="ORF">ZEAMMB73_Zm00001d007818</name>
</gene>
<protein>
    <recommendedName>
        <fullName evidence="4">40S ribosomal protein S8</fullName>
    </recommendedName>
</protein>
<keyword evidence="3 4" id="KW-0687">Ribonucleoprotein</keyword>
<dbReference type="eggNOG" id="KOG3283">
    <property type="taxonomic scope" value="Eukaryota"/>
</dbReference>
<feature type="region of interest" description="Disordered" evidence="5">
    <location>
        <begin position="1"/>
        <end position="21"/>
    </location>
</feature>
<evidence type="ECO:0000256" key="3">
    <source>
        <dbReference type="ARBA" id="ARBA00023274"/>
    </source>
</evidence>
<dbReference type="AlphaFoldDB" id="A0A1D6F936"/>
<comment type="similarity">
    <text evidence="1 4">Belongs to the eukaryotic ribosomal protein eS8 family.</text>
</comment>
<dbReference type="InterPro" id="IPR022309">
    <property type="entry name" value="Ribosomal_Se8/biogenesis_NSA2"/>
</dbReference>
<dbReference type="Pfam" id="PF01201">
    <property type="entry name" value="Ribosomal_S8e"/>
    <property type="match status" value="1"/>
</dbReference>
<dbReference type="SMR" id="A0A1D6F936"/>
<evidence type="ECO:0000256" key="5">
    <source>
        <dbReference type="SAM" id="MobiDB-lite"/>
    </source>
</evidence>
<name>A0A1D6F936_MAIZE</name>
<sequence length="228" mass="24998">MQSTGKAGQSSGDRQEKLPKCEQVDYGSEVEGCANYENPGKRAALVTLVGNEYCGDEDERVQVLTIVKKDEPADDIVDRINPGTVAGYSEAKGDVGASTATSTVRPVGSRSSSFHGVTRYELGRHPANTKLSSNKTVRRVCVRGGNVKWRALRLDTCNYSWGSEALTRKTRILDVVYNASNNELVRTQTLVKSAIVQVDAAPFKQWYLTHYGVDIGRKKKVGQSVRRA</sequence>
<accession>A0A1D6F936</accession>
<dbReference type="InterPro" id="IPR001047">
    <property type="entry name" value="Ribosomal_eS8"/>
</dbReference>
<evidence type="ECO:0000256" key="2">
    <source>
        <dbReference type="ARBA" id="ARBA00022980"/>
    </source>
</evidence>
<dbReference type="GO" id="GO:0003735">
    <property type="term" value="F:structural constituent of ribosome"/>
    <property type="evidence" value="ECO:0007669"/>
    <property type="project" value="InterPro"/>
</dbReference>
<evidence type="ECO:0000313" key="6">
    <source>
        <dbReference type="EMBL" id="ONM27664.1"/>
    </source>
</evidence>
<dbReference type="InParanoid" id="A0A1D6F936"/>